<gene>
    <name evidence="1" type="ORF">RS022_08860</name>
</gene>
<dbReference type="Proteomes" id="UP001164727">
    <property type="component" value="Chromosome"/>
</dbReference>
<reference evidence="1 2" key="1">
    <citation type="journal article" date="2023" name="Microbiol. Resour. Announc.">
        <title>Complete Genome of 'Candidatus Phytoplasma rubi' RS, a Phytopathogenic Bacterium Associated with Rubus Stunt Disease.</title>
        <authorList>
            <person name="Duckeck D."/>
            <person name="Zubert C."/>
            <person name="Bohm J.W."/>
            <person name="Carminati G."/>
            <person name="Schneider B."/>
            <person name="Kube M."/>
        </authorList>
    </citation>
    <scope>NUCLEOTIDE SEQUENCE [LARGE SCALE GENOMIC DNA]</scope>
    <source>
        <strain evidence="1 2">RS</strain>
    </source>
</reference>
<name>A0ABY7BVW6_9MOLU</name>
<protein>
    <submittedName>
        <fullName evidence="1">Uncharacterized protein</fullName>
    </submittedName>
</protein>
<evidence type="ECO:0000313" key="2">
    <source>
        <dbReference type="Proteomes" id="UP001164727"/>
    </source>
</evidence>
<dbReference type="EMBL" id="CP114006">
    <property type="protein sequence ID" value="WAN63674.1"/>
    <property type="molecule type" value="Genomic_DNA"/>
</dbReference>
<accession>A0ABY7BVW6</accession>
<sequence>MLTNEDFYHIKQFNINTQCVAILKRLFVKTSFLLAFNEYINHNIHLLNQYLTDNNYYSQSQKVILGKINEYLILFYF</sequence>
<keyword evidence="2" id="KW-1185">Reference proteome</keyword>
<organism evidence="1 2">
    <name type="scientific">Candidatus Phytoplasma rubi</name>
    <dbReference type="NCBI Taxonomy" id="399025"/>
    <lineage>
        <taxon>Bacteria</taxon>
        <taxon>Bacillati</taxon>
        <taxon>Mycoplasmatota</taxon>
        <taxon>Mollicutes</taxon>
        <taxon>Acholeplasmatales</taxon>
        <taxon>Acholeplasmataceae</taxon>
        <taxon>Candidatus Phytoplasma</taxon>
        <taxon>16SrV (Elm yellows group)</taxon>
    </lineage>
</organism>
<evidence type="ECO:0000313" key="1">
    <source>
        <dbReference type="EMBL" id="WAN63674.1"/>
    </source>
</evidence>
<proteinExistence type="predicted"/>